<feature type="transmembrane region" description="Helical" evidence="1">
    <location>
        <begin position="26"/>
        <end position="45"/>
    </location>
</feature>
<keyword evidence="3" id="KW-1185">Reference proteome</keyword>
<feature type="transmembrane region" description="Helical" evidence="1">
    <location>
        <begin position="52"/>
        <end position="74"/>
    </location>
</feature>
<comment type="caution">
    <text evidence="2">The sequence shown here is derived from an EMBL/GenBank/DDBJ whole genome shotgun (WGS) entry which is preliminary data.</text>
</comment>
<name>A0A418XRW1_9BURK</name>
<protein>
    <recommendedName>
        <fullName evidence="4">Transmembrane protein</fullName>
    </recommendedName>
</protein>
<feature type="transmembrane region" description="Helical" evidence="1">
    <location>
        <begin position="86"/>
        <end position="106"/>
    </location>
</feature>
<proteinExistence type="predicted"/>
<sequence length="110" mass="11732">MGKLAGWAAIGVAVFALGPSWMRGGMSLIGLLVALAALFLSLLSVRSSGYRYFYPTAAIVVFGVLLVNDALRVWDPLPAFASSRPSWYAAIAVLVGACFFFARMLASRGR</sequence>
<evidence type="ECO:0000313" key="2">
    <source>
        <dbReference type="EMBL" id="RJG15255.1"/>
    </source>
</evidence>
<accession>A0A418XRW1</accession>
<keyword evidence="1" id="KW-0812">Transmembrane</keyword>
<dbReference type="Proteomes" id="UP000284006">
    <property type="component" value="Unassembled WGS sequence"/>
</dbReference>
<dbReference type="AlphaFoldDB" id="A0A418XRW1"/>
<dbReference type="EMBL" id="QYUP01000119">
    <property type="protein sequence ID" value="RJG15255.1"/>
    <property type="molecule type" value="Genomic_DNA"/>
</dbReference>
<keyword evidence="1" id="KW-0472">Membrane</keyword>
<organism evidence="2 3">
    <name type="scientific">Massilia cavernae</name>
    <dbReference type="NCBI Taxonomy" id="2320864"/>
    <lineage>
        <taxon>Bacteria</taxon>
        <taxon>Pseudomonadati</taxon>
        <taxon>Pseudomonadota</taxon>
        <taxon>Betaproteobacteria</taxon>
        <taxon>Burkholderiales</taxon>
        <taxon>Oxalobacteraceae</taxon>
        <taxon>Telluria group</taxon>
        <taxon>Massilia</taxon>
    </lineage>
</organism>
<dbReference type="RefSeq" id="WP_119811369.1">
    <property type="nucleotide sequence ID" value="NZ_QYUP01000119.1"/>
</dbReference>
<evidence type="ECO:0000256" key="1">
    <source>
        <dbReference type="SAM" id="Phobius"/>
    </source>
</evidence>
<keyword evidence="1" id="KW-1133">Transmembrane helix</keyword>
<gene>
    <name evidence="2" type="ORF">D3872_14095</name>
</gene>
<evidence type="ECO:0008006" key="4">
    <source>
        <dbReference type="Google" id="ProtNLM"/>
    </source>
</evidence>
<evidence type="ECO:0000313" key="3">
    <source>
        <dbReference type="Proteomes" id="UP000284006"/>
    </source>
</evidence>
<reference evidence="2 3" key="1">
    <citation type="submission" date="2018-09" db="EMBL/GenBank/DDBJ databases">
        <authorList>
            <person name="Zhu H."/>
        </authorList>
    </citation>
    <scope>NUCLEOTIDE SEQUENCE [LARGE SCALE GENOMIC DNA]</scope>
    <source>
        <strain evidence="2 3">K1S02-61</strain>
    </source>
</reference>